<dbReference type="SUPFAM" id="SSF46626">
    <property type="entry name" value="Cytochrome c"/>
    <property type="match status" value="2"/>
</dbReference>
<evidence type="ECO:0000256" key="6">
    <source>
        <dbReference type="ARBA" id="ARBA00023004"/>
    </source>
</evidence>
<gene>
    <name evidence="10" type="ORF">FYK55_22255</name>
</gene>
<keyword evidence="11" id="KW-1185">Reference proteome</keyword>
<dbReference type="GO" id="GO:0020037">
    <property type="term" value="F:heme binding"/>
    <property type="evidence" value="ECO:0007669"/>
    <property type="project" value="InterPro"/>
</dbReference>
<dbReference type="GO" id="GO:0030313">
    <property type="term" value="C:cell envelope"/>
    <property type="evidence" value="ECO:0007669"/>
    <property type="project" value="UniProtKB-SubCell"/>
</dbReference>
<dbReference type="InterPro" id="IPR009056">
    <property type="entry name" value="Cyt_c-like_dom"/>
</dbReference>
<organism evidence="10 11">
    <name type="scientific">Roseiconus nitratireducens</name>
    <dbReference type="NCBI Taxonomy" id="2605748"/>
    <lineage>
        <taxon>Bacteria</taxon>
        <taxon>Pseudomonadati</taxon>
        <taxon>Planctomycetota</taxon>
        <taxon>Planctomycetia</taxon>
        <taxon>Pirellulales</taxon>
        <taxon>Pirellulaceae</taxon>
        <taxon>Roseiconus</taxon>
    </lineage>
</organism>
<evidence type="ECO:0000256" key="1">
    <source>
        <dbReference type="ARBA" id="ARBA00004196"/>
    </source>
</evidence>
<evidence type="ECO:0000256" key="4">
    <source>
        <dbReference type="ARBA" id="ARBA00022729"/>
    </source>
</evidence>
<evidence type="ECO:0000259" key="9">
    <source>
        <dbReference type="PROSITE" id="PS51007"/>
    </source>
</evidence>
<evidence type="ECO:0000256" key="5">
    <source>
        <dbReference type="ARBA" id="ARBA00023002"/>
    </source>
</evidence>
<dbReference type="GO" id="GO:0046872">
    <property type="term" value="F:metal ion binding"/>
    <property type="evidence" value="ECO:0007669"/>
    <property type="project" value="UniProtKB-KW"/>
</dbReference>
<feature type="region of interest" description="Disordered" evidence="8">
    <location>
        <begin position="307"/>
        <end position="336"/>
    </location>
</feature>
<evidence type="ECO:0000256" key="7">
    <source>
        <dbReference type="PROSITE-ProRule" id="PRU00433"/>
    </source>
</evidence>
<dbReference type="AlphaFoldDB" id="A0A5M6CXW5"/>
<dbReference type="RefSeq" id="WP_150078834.1">
    <property type="nucleotide sequence ID" value="NZ_VWOX01000015.1"/>
</dbReference>
<keyword evidence="3 7" id="KW-0479">Metal-binding</keyword>
<dbReference type="FunFam" id="1.10.760.10:FF:000042">
    <property type="entry name" value="Cytochrome c peroxidase"/>
    <property type="match status" value="1"/>
</dbReference>
<comment type="caution">
    <text evidence="10">The sequence shown here is derived from an EMBL/GenBank/DDBJ whole genome shotgun (WGS) entry which is preliminary data.</text>
</comment>
<sequence>MPQPQFTRFPTENVAPPAFVRRTLLAAAILAWLGVVVPTEPCGAVPPAIRDNLAPQSPRPADVAPAQARQLSLPDRPYAYSRLEIPDHFRPHAAHLDNTPPENPITDDGATLGRVLFYDTTLSVNGTTACASCHRQENAFSEPRDKSIGFDGQQVDRNSMSLVNLRYYQRGKFFWDERAATLEQQVLMPIENPIEMGHNLSKLVNQLQQDPIYPPLFAKAFGDDRVSRDRIAKALAQFVRSIVSFRSRFDVGLAQVDSPQTPFPNFTDEENLGKKQFFGRGRCAECHLPTYRGLDREASTEQWSIFQLERPGNNGVDSEGGDPGLGRSTGRRQDLGKFKPSTLRNIAVTGPYMHDGRFHTLDQVIEHYNWSVRPHENLDERLRDFAANGLALPEVPKVALAKFLRTLTDEQLLTDPMYADPFEPAAH</sequence>
<keyword evidence="2 7" id="KW-0349">Heme</keyword>
<evidence type="ECO:0000313" key="10">
    <source>
        <dbReference type="EMBL" id="KAA5540041.1"/>
    </source>
</evidence>
<evidence type="ECO:0000313" key="11">
    <source>
        <dbReference type="Proteomes" id="UP000324479"/>
    </source>
</evidence>
<evidence type="ECO:0000256" key="2">
    <source>
        <dbReference type="ARBA" id="ARBA00022617"/>
    </source>
</evidence>
<reference evidence="10 11" key="1">
    <citation type="submission" date="2019-08" db="EMBL/GenBank/DDBJ databases">
        <authorList>
            <person name="Dhanesh K."/>
            <person name="Kumar G."/>
            <person name="Sasikala C."/>
            <person name="Venkata Ramana C."/>
        </authorList>
    </citation>
    <scope>NUCLEOTIDE SEQUENCE [LARGE SCALE GENOMIC DNA]</scope>
    <source>
        <strain evidence="10 11">JC645</strain>
    </source>
</reference>
<dbReference type="PANTHER" id="PTHR30600:SF10">
    <property type="entry name" value="BLL6722 PROTEIN"/>
    <property type="match status" value="1"/>
</dbReference>
<evidence type="ECO:0000256" key="8">
    <source>
        <dbReference type="SAM" id="MobiDB-lite"/>
    </source>
</evidence>
<dbReference type="Gene3D" id="1.10.760.10">
    <property type="entry name" value="Cytochrome c-like domain"/>
    <property type="match status" value="2"/>
</dbReference>
<dbReference type="InterPro" id="IPR051395">
    <property type="entry name" value="Cytochrome_c_Peroxidase/MauG"/>
</dbReference>
<dbReference type="GO" id="GO:0004130">
    <property type="term" value="F:cytochrome-c peroxidase activity"/>
    <property type="evidence" value="ECO:0007669"/>
    <property type="project" value="TreeGrafter"/>
</dbReference>
<keyword evidence="6 7" id="KW-0408">Iron</keyword>
<dbReference type="InterPro" id="IPR036909">
    <property type="entry name" value="Cyt_c-like_dom_sf"/>
</dbReference>
<proteinExistence type="predicted"/>
<feature type="region of interest" description="Disordered" evidence="8">
    <location>
        <begin position="48"/>
        <end position="67"/>
    </location>
</feature>
<dbReference type="Proteomes" id="UP000324479">
    <property type="component" value="Unassembled WGS sequence"/>
</dbReference>
<dbReference type="EMBL" id="VWOX01000015">
    <property type="protein sequence ID" value="KAA5540041.1"/>
    <property type="molecule type" value="Genomic_DNA"/>
</dbReference>
<accession>A0A5M6CXW5</accession>
<feature type="domain" description="Cytochrome c" evidence="9">
    <location>
        <begin position="268"/>
        <end position="423"/>
    </location>
</feature>
<name>A0A5M6CXW5_9BACT</name>
<dbReference type="Pfam" id="PF03150">
    <property type="entry name" value="CCP_MauG"/>
    <property type="match status" value="1"/>
</dbReference>
<evidence type="ECO:0000256" key="3">
    <source>
        <dbReference type="ARBA" id="ARBA00022723"/>
    </source>
</evidence>
<dbReference type="GO" id="GO:0009055">
    <property type="term" value="F:electron transfer activity"/>
    <property type="evidence" value="ECO:0007669"/>
    <property type="project" value="InterPro"/>
</dbReference>
<comment type="subcellular location">
    <subcellularLocation>
        <location evidence="1">Cell envelope</location>
    </subcellularLocation>
</comment>
<keyword evidence="5" id="KW-0560">Oxidoreductase</keyword>
<dbReference type="PROSITE" id="PS51007">
    <property type="entry name" value="CYTC"/>
    <property type="match status" value="1"/>
</dbReference>
<keyword evidence="4" id="KW-0732">Signal</keyword>
<dbReference type="InterPro" id="IPR004852">
    <property type="entry name" value="Di-haem_cyt_c_peroxidsae"/>
</dbReference>
<protein>
    <submittedName>
        <fullName evidence="10">Cytochrome-c peroxidase</fullName>
    </submittedName>
</protein>
<keyword evidence="10" id="KW-0575">Peroxidase</keyword>
<dbReference type="PANTHER" id="PTHR30600">
    <property type="entry name" value="CYTOCHROME C PEROXIDASE-RELATED"/>
    <property type="match status" value="1"/>
</dbReference>